<organism evidence="2 3">
    <name type="scientific">Prochlorococcus marinus str. GP2</name>
    <dbReference type="NCBI Taxonomy" id="59925"/>
    <lineage>
        <taxon>Bacteria</taxon>
        <taxon>Bacillati</taxon>
        <taxon>Cyanobacteriota</taxon>
        <taxon>Cyanophyceae</taxon>
        <taxon>Synechococcales</taxon>
        <taxon>Prochlorococcaceae</taxon>
        <taxon>Prochlorococcus</taxon>
    </lineage>
</organism>
<sequence>MKLAIIFLPIVFALIWALFIGLRINKVENRDGKRKLINY</sequence>
<keyword evidence="1" id="KW-1133">Transmembrane helix</keyword>
<name>A0A0A1Z7J7_PROMR</name>
<evidence type="ECO:0000313" key="2">
    <source>
        <dbReference type="EMBL" id="KGF85480.1"/>
    </source>
</evidence>
<proteinExistence type="predicted"/>
<accession>A0A0A1Z7J7</accession>
<evidence type="ECO:0000256" key="1">
    <source>
        <dbReference type="SAM" id="Phobius"/>
    </source>
</evidence>
<gene>
    <name evidence="2" type="ORF">EU91_1582</name>
</gene>
<dbReference type="EMBL" id="JNAH01000008">
    <property type="protein sequence ID" value="KGF85480.1"/>
    <property type="molecule type" value="Genomic_DNA"/>
</dbReference>
<comment type="caution">
    <text evidence="2">The sequence shown here is derived from an EMBL/GenBank/DDBJ whole genome shotgun (WGS) entry which is preliminary data.</text>
</comment>
<keyword evidence="1" id="KW-0812">Transmembrane</keyword>
<dbReference type="Proteomes" id="UP000030598">
    <property type="component" value="Unassembled WGS sequence"/>
</dbReference>
<feature type="transmembrane region" description="Helical" evidence="1">
    <location>
        <begin position="6"/>
        <end position="25"/>
    </location>
</feature>
<evidence type="ECO:0000313" key="3">
    <source>
        <dbReference type="Proteomes" id="UP000030598"/>
    </source>
</evidence>
<dbReference type="STRING" id="59925.EU91_1582"/>
<protein>
    <submittedName>
        <fullName evidence="2">Uncharacterized protein</fullName>
    </submittedName>
</protein>
<reference evidence="3" key="1">
    <citation type="journal article" date="2014" name="Sci. Data">
        <title>Genomes of diverse isolates of the marine cyanobacterium Prochlorococcus.</title>
        <authorList>
            <person name="Biller S."/>
            <person name="Berube P."/>
            <person name="Thompson J."/>
            <person name="Kelly L."/>
            <person name="Roggensack S."/>
            <person name="Awad L."/>
            <person name="Roache-Johnson K."/>
            <person name="Ding H."/>
            <person name="Giovannoni S.J."/>
            <person name="Moore L.R."/>
            <person name="Chisholm S.W."/>
        </authorList>
    </citation>
    <scope>NUCLEOTIDE SEQUENCE [LARGE SCALE GENOMIC DNA]</scope>
    <source>
        <strain evidence="3">GP2</strain>
    </source>
</reference>
<keyword evidence="1" id="KW-0472">Membrane</keyword>
<dbReference type="AlphaFoldDB" id="A0A0A1Z7J7"/>